<evidence type="ECO:0000313" key="3">
    <source>
        <dbReference type="EMBL" id="PWK14294.1"/>
    </source>
</evidence>
<dbReference type="Pfam" id="PF07238">
    <property type="entry name" value="PilZ"/>
    <property type="match status" value="1"/>
</dbReference>
<reference evidence="3 4" key="1">
    <citation type="submission" date="2018-05" db="EMBL/GenBank/DDBJ databases">
        <title>Genomic Encyclopedia of Type Strains, Phase IV (KMG-IV): sequencing the most valuable type-strain genomes for metagenomic binning, comparative biology and taxonomic classification.</title>
        <authorList>
            <person name="Goeker M."/>
        </authorList>
    </citation>
    <scope>NUCLEOTIDE SEQUENCE [LARGE SCALE GENOMIC DNA]</scope>
    <source>
        <strain evidence="3 4">DSM 18773</strain>
    </source>
</reference>
<dbReference type="InterPro" id="IPR009926">
    <property type="entry name" value="T3SS_YcgR_PilZN"/>
</dbReference>
<dbReference type="RefSeq" id="WP_109687685.1">
    <property type="nucleotide sequence ID" value="NZ_QGGL01000005.1"/>
</dbReference>
<dbReference type="Pfam" id="PF12945">
    <property type="entry name" value="PilZNR"/>
    <property type="match status" value="1"/>
</dbReference>
<dbReference type="Gene3D" id="2.40.10.220">
    <property type="entry name" value="predicted glycosyltransferase like domains"/>
    <property type="match status" value="1"/>
</dbReference>
<evidence type="ECO:0000259" key="2">
    <source>
        <dbReference type="Pfam" id="PF12945"/>
    </source>
</evidence>
<accession>A0A316DWS7</accession>
<dbReference type="Proteomes" id="UP000245634">
    <property type="component" value="Unassembled WGS sequence"/>
</dbReference>
<protein>
    <submittedName>
        <fullName evidence="3">C-di-GMP-binding flagellar brake protein YcgR</fullName>
    </submittedName>
</protein>
<keyword evidence="4" id="KW-1185">Reference proteome</keyword>
<dbReference type="EMBL" id="QGGL01000005">
    <property type="protein sequence ID" value="PWK14294.1"/>
    <property type="molecule type" value="Genomic_DNA"/>
</dbReference>
<name>A0A316DWS7_9BACL</name>
<dbReference type="AlphaFoldDB" id="A0A316DWS7"/>
<dbReference type="GO" id="GO:0035438">
    <property type="term" value="F:cyclic-di-GMP binding"/>
    <property type="evidence" value="ECO:0007669"/>
    <property type="project" value="InterPro"/>
</dbReference>
<evidence type="ECO:0000259" key="1">
    <source>
        <dbReference type="Pfam" id="PF07238"/>
    </source>
</evidence>
<proteinExistence type="predicted"/>
<keyword evidence="3" id="KW-0966">Cell projection</keyword>
<keyword evidence="3" id="KW-0969">Cilium</keyword>
<sequence length="225" mass="25640">MAYPVIGQKINIEVKDGSYVGRYSARVQDMEKTKIFIDLPMKLEAKSPTVLPEKMTIMVRYRSIDGAQCSFVTVVLGREKRNIDLLGLHKPKIEDVHRQQRREFLRVPFHLDLDLVYMDSVTKSIITAQARGQDISGGGLSFAIPADLPMQANDIIGFRFRMNLEGKGYDIVGKARVIRIAPPNETGYKAVSLKYFELNETDRQLIVQYSFKRQIEMREKGVLGN</sequence>
<gene>
    <name evidence="3" type="ORF">C7459_10548</name>
</gene>
<organism evidence="3 4">
    <name type="scientific">Tumebacillus permanentifrigoris</name>
    <dbReference type="NCBI Taxonomy" id="378543"/>
    <lineage>
        <taxon>Bacteria</taxon>
        <taxon>Bacillati</taxon>
        <taxon>Bacillota</taxon>
        <taxon>Bacilli</taxon>
        <taxon>Bacillales</taxon>
        <taxon>Alicyclobacillaceae</taxon>
        <taxon>Tumebacillus</taxon>
    </lineage>
</organism>
<evidence type="ECO:0000313" key="4">
    <source>
        <dbReference type="Proteomes" id="UP000245634"/>
    </source>
</evidence>
<keyword evidence="3" id="KW-0282">Flagellum</keyword>
<comment type="caution">
    <text evidence="3">The sequence shown here is derived from an EMBL/GenBank/DDBJ whole genome shotgun (WGS) entry which is preliminary data.</text>
</comment>
<dbReference type="OrthoDB" id="1951449at2"/>
<feature type="domain" description="PilZ" evidence="1">
    <location>
        <begin position="100"/>
        <end position="211"/>
    </location>
</feature>
<dbReference type="SUPFAM" id="SSF141371">
    <property type="entry name" value="PilZ domain-like"/>
    <property type="match status" value="1"/>
</dbReference>
<feature type="domain" description="Type III secretion system flagellar brake protein YcgR PilZN" evidence="2">
    <location>
        <begin position="6"/>
        <end position="91"/>
    </location>
</feature>
<dbReference type="InterPro" id="IPR009875">
    <property type="entry name" value="PilZ_domain"/>
</dbReference>